<dbReference type="EMBL" id="QVQA01000484">
    <property type="protein sequence ID" value="KAF5092246.1"/>
    <property type="molecule type" value="Genomic_DNA"/>
</dbReference>
<keyword evidence="2" id="KW-1185">Reference proteome</keyword>
<reference evidence="1 2" key="1">
    <citation type="journal article" date="2020" name="Front. Microbiol.">
        <title>Phenotypic and Genetic Characterization of the Cheese Ripening Yeast Geotrichum candidum.</title>
        <authorList>
            <person name="Perkins V."/>
            <person name="Vignola S."/>
            <person name="Lessard M.H."/>
            <person name="Plante P.L."/>
            <person name="Corbeil J."/>
            <person name="Dugat-Bony E."/>
            <person name="Frenette M."/>
            <person name="Labrie S."/>
        </authorList>
    </citation>
    <scope>NUCLEOTIDE SEQUENCE [LARGE SCALE GENOMIC DNA]</scope>
    <source>
        <strain evidence="1 2">LMA-1147</strain>
    </source>
</reference>
<proteinExistence type="predicted"/>
<feature type="non-terminal residue" evidence="1">
    <location>
        <position position="1"/>
    </location>
</feature>
<name>A0ACB6UXS3_9ASCO</name>
<sequence>YLISPENSTSTSSSINHTFNSIPNYTSNSSGGTADPVATSSSSLGPPPGQSMHQIADITHWDDDDVETLRELLELGERAKWKYISTELTRERNKRIPAVACQKKFKDMFGVAEASSALGSSLCYVVSPNGWACLGDSGAGSSSSRAVPPSSSSVMYDYSGFNHQQQQQQQQQAPSSMLPFQTQPPGPYGPLTTPSGFVLGSTSNLPPPGPVASASNNNITTTTTTSNSNSTASIKSTKKKEPSPVGSKTN</sequence>
<protein>
    <submittedName>
        <fullName evidence="1">Uncharacterized protein</fullName>
    </submittedName>
</protein>
<accession>A0ACB6UXS3</accession>
<evidence type="ECO:0000313" key="2">
    <source>
        <dbReference type="Proteomes" id="UP000744676"/>
    </source>
</evidence>
<organism evidence="1 2">
    <name type="scientific">Geotrichum galactomycetum</name>
    <dbReference type="NCBI Taxonomy" id="27317"/>
    <lineage>
        <taxon>Eukaryota</taxon>
        <taxon>Fungi</taxon>
        <taxon>Dikarya</taxon>
        <taxon>Ascomycota</taxon>
        <taxon>Saccharomycotina</taxon>
        <taxon>Dipodascomycetes</taxon>
        <taxon>Dipodascales</taxon>
        <taxon>Dipodascaceae</taxon>
        <taxon>Geotrichum</taxon>
    </lineage>
</organism>
<evidence type="ECO:0000313" key="1">
    <source>
        <dbReference type="EMBL" id="KAF5092246.1"/>
    </source>
</evidence>
<dbReference type="Proteomes" id="UP000744676">
    <property type="component" value="Unassembled WGS sequence"/>
</dbReference>
<comment type="caution">
    <text evidence="1">The sequence shown here is derived from an EMBL/GenBank/DDBJ whole genome shotgun (WGS) entry which is preliminary data.</text>
</comment>
<gene>
    <name evidence="1" type="ORF">D0Z00_004676</name>
</gene>